<dbReference type="InterPro" id="IPR050744">
    <property type="entry name" value="AI-2_Isomerase_LsrG"/>
</dbReference>
<sequence>MYIVHVSMKVKEDAVNNFIEVVEDNRKHSIQEEGIVQFDVFQEKEEPSRFLIIEVYKTPEDQAKHRETEHFARFKERVPELLEEPYTITTYNNVFA</sequence>
<keyword evidence="2" id="KW-0503">Monooxygenase</keyword>
<dbReference type="PROSITE" id="PS51725">
    <property type="entry name" value="ABM"/>
    <property type="match status" value="1"/>
</dbReference>
<dbReference type="SUPFAM" id="SSF54909">
    <property type="entry name" value="Dimeric alpha+beta barrel"/>
    <property type="match status" value="1"/>
</dbReference>
<accession>A0ABW0YNR3</accession>
<keyword evidence="3" id="KW-1185">Reference proteome</keyword>
<dbReference type="InterPro" id="IPR011008">
    <property type="entry name" value="Dimeric_a/b-barrel"/>
</dbReference>
<feature type="domain" description="ABM" evidence="1">
    <location>
        <begin position="2"/>
        <end position="91"/>
    </location>
</feature>
<evidence type="ECO:0000259" key="1">
    <source>
        <dbReference type="PROSITE" id="PS51725"/>
    </source>
</evidence>
<proteinExistence type="predicted"/>
<dbReference type="PANTHER" id="PTHR33336">
    <property type="entry name" value="QUINOL MONOOXYGENASE YGIN-RELATED"/>
    <property type="match status" value="1"/>
</dbReference>
<evidence type="ECO:0000313" key="2">
    <source>
        <dbReference type="EMBL" id="MFC5711754.1"/>
    </source>
</evidence>
<gene>
    <name evidence="2" type="ORF">ACFPU1_03065</name>
</gene>
<keyword evidence="2" id="KW-0560">Oxidoreductase</keyword>
<dbReference type="Gene3D" id="3.30.70.100">
    <property type="match status" value="1"/>
</dbReference>
<organism evidence="2 3">
    <name type="scientific">Thalassorhabdus alkalitolerans</name>
    <dbReference type="NCBI Taxonomy" id="2282697"/>
    <lineage>
        <taxon>Bacteria</taxon>
        <taxon>Bacillati</taxon>
        <taxon>Bacillota</taxon>
        <taxon>Bacilli</taxon>
        <taxon>Bacillales</taxon>
        <taxon>Bacillaceae</taxon>
        <taxon>Thalassorhabdus</taxon>
    </lineage>
</organism>
<dbReference type="GO" id="GO:0004497">
    <property type="term" value="F:monooxygenase activity"/>
    <property type="evidence" value="ECO:0007669"/>
    <property type="project" value="UniProtKB-KW"/>
</dbReference>
<dbReference type="Pfam" id="PF03992">
    <property type="entry name" value="ABM"/>
    <property type="match status" value="1"/>
</dbReference>
<evidence type="ECO:0000313" key="3">
    <source>
        <dbReference type="Proteomes" id="UP001596142"/>
    </source>
</evidence>
<dbReference type="Proteomes" id="UP001596142">
    <property type="component" value="Unassembled WGS sequence"/>
</dbReference>
<comment type="caution">
    <text evidence="2">The sequence shown here is derived from an EMBL/GenBank/DDBJ whole genome shotgun (WGS) entry which is preliminary data.</text>
</comment>
<name>A0ABW0YNR3_9BACI</name>
<dbReference type="EMBL" id="JBHSOZ010000003">
    <property type="protein sequence ID" value="MFC5711754.1"/>
    <property type="molecule type" value="Genomic_DNA"/>
</dbReference>
<dbReference type="InterPro" id="IPR007138">
    <property type="entry name" value="ABM_dom"/>
</dbReference>
<protein>
    <submittedName>
        <fullName evidence="2">Quinol monooxygenase</fullName>
        <ecNumber evidence="2">1.-.-.-</ecNumber>
    </submittedName>
</protein>
<reference evidence="3" key="1">
    <citation type="journal article" date="2019" name="Int. J. Syst. Evol. Microbiol.">
        <title>The Global Catalogue of Microorganisms (GCM) 10K type strain sequencing project: providing services to taxonomists for standard genome sequencing and annotation.</title>
        <authorList>
            <consortium name="The Broad Institute Genomics Platform"/>
            <consortium name="The Broad Institute Genome Sequencing Center for Infectious Disease"/>
            <person name="Wu L."/>
            <person name="Ma J."/>
        </authorList>
    </citation>
    <scope>NUCLEOTIDE SEQUENCE [LARGE SCALE GENOMIC DNA]</scope>
    <source>
        <strain evidence="3">CECT 7184</strain>
    </source>
</reference>
<dbReference type="EC" id="1.-.-.-" evidence="2"/>
<dbReference type="PANTHER" id="PTHR33336:SF3">
    <property type="entry name" value="ABM DOMAIN-CONTAINING PROTEIN"/>
    <property type="match status" value="1"/>
</dbReference>
<dbReference type="RefSeq" id="WP_385938455.1">
    <property type="nucleotide sequence ID" value="NZ_JBHSOZ010000003.1"/>
</dbReference>